<evidence type="ECO:0000313" key="4">
    <source>
        <dbReference type="Proteomes" id="UP001154240"/>
    </source>
</evidence>
<dbReference type="RefSeq" id="WP_307631679.1">
    <property type="nucleotide sequence ID" value="NZ_JAPHEH010000001.1"/>
</dbReference>
<proteinExistence type="predicted"/>
<dbReference type="AlphaFoldDB" id="A0A9X4RL47"/>
<protein>
    <submittedName>
        <fullName evidence="3">ASKHA domain-containing protein</fullName>
    </submittedName>
</protein>
<dbReference type="InterPro" id="IPR041414">
    <property type="entry name" value="Raco-like_middle"/>
</dbReference>
<feature type="domain" description="RACo-like middle region" evidence="2">
    <location>
        <begin position="88"/>
        <end position="248"/>
    </location>
</feature>
<organism evidence="3 4">
    <name type="scientific">Thiovibrio frasassiensis</name>
    <dbReference type="NCBI Taxonomy" id="2984131"/>
    <lineage>
        <taxon>Bacteria</taxon>
        <taxon>Pseudomonadati</taxon>
        <taxon>Thermodesulfobacteriota</taxon>
        <taxon>Desulfobulbia</taxon>
        <taxon>Desulfobulbales</taxon>
        <taxon>Thiovibrionaceae</taxon>
        <taxon>Thiovibrio</taxon>
    </lineage>
</organism>
<sequence>MLNALVHTIPVAALPPSLGDNTGDLDRLKKALAPHLNGAIPVVPYHRLAKVAGRFRAAGFQGSAIINVLPGPPVLVDFLPQPVVILAGMALDLGTTHLEATLLDLGTGAILARADLENGQIRYGADILTRIHHAAKDEGLAELHRAIIDSVNQLAAELAGAAGLAVAEIRALSVSGNTSMVHFFLKINPYHLCREPYIPMVNAPDPCLAGELNLAIHPAAPVWLLPSVGSYFGGDLISGVLASGLDQQTETCMLIDVGTNAEVIVGNREWLIACAGAAGPALEGGVARMGMRAGPGAIEHVRIDPDSGEIRYETIGKGKPKGLCGSGLIDLVAELYLTRQIDIRGKFRPQADGDRLIPGSDGYQFVVVPGKDSADGQPVVLGQVDLDALMRSKAAMYAILTTLTNQVGVAFVDLHRIYVAGAFGRHISPRQAIVLGMLPDLPLATYEPVGNSSLAGAQRILLESAARQRCLELVKKITYIELNVNQEFMLRFSGSRFIPHTEHALFPSVPFFDGE</sequence>
<dbReference type="Proteomes" id="UP001154240">
    <property type="component" value="Unassembled WGS sequence"/>
</dbReference>
<dbReference type="InterPro" id="IPR027980">
    <property type="entry name" value="RACo_C"/>
</dbReference>
<dbReference type="Pfam" id="PF14574">
    <property type="entry name" value="RACo_C_ter"/>
    <property type="match status" value="1"/>
</dbReference>
<dbReference type="PANTHER" id="PTHR42895">
    <property type="entry name" value="IRON-SULFUR CLUSTER-BINDING PROTEIN-RELATED"/>
    <property type="match status" value="1"/>
</dbReference>
<feature type="domain" description="RACo C-terminal" evidence="1">
    <location>
        <begin position="250"/>
        <end position="509"/>
    </location>
</feature>
<accession>A0A9X4RL47</accession>
<dbReference type="Gene3D" id="3.30.420.480">
    <property type="entry name" value="Domain of unknown function (DUF4445)"/>
    <property type="match status" value="1"/>
</dbReference>
<name>A0A9X4RL47_9BACT</name>
<keyword evidence="4" id="KW-1185">Reference proteome</keyword>
<dbReference type="EMBL" id="JAPHEH010000001">
    <property type="protein sequence ID" value="MDG4474698.1"/>
    <property type="molecule type" value="Genomic_DNA"/>
</dbReference>
<evidence type="ECO:0000259" key="2">
    <source>
        <dbReference type="Pfam" id="PF17651"/>
    </source>
</evidence>
<reference evidence="3" key="2">
    <citation type="submission" date="2022-10" db="EMBL/GenBank/DDBJ databases">
        <authorList>
            <person name="Aronson H.S."/>
        </authorList>
    </citation>
    <scope>NUCLEOTIDE SEQUENCE</scope>
    <source>
        <strain evidence="3">RS19-109</strain>
    </source>
</reference>
<dbReference type="InterPro" id="IPR052911">
    <property type="entry name" value="Corrinoid_activation_enz"/>
</dbReference>
<evidence type="ECO:0000259" key="1">
    <source>
        <dbReference type="Pfam" id="PF14574"/>
    </source>
</evidence>
<reference evidence="3" key="1">
    <citation type="journal article" date="2022" name="bioRxiv">
        <title>Thiovibrio frasassiensisgen. nov., sp. nov., an autotrophic, elemental sulfur disproportionating bacterium isolated from sulfidic karst sediment, and proposal of Thiovibrionaceae fam. nov.</title>
        <authorList>
            <person name="Aronson H."/>
            <person name="Thomas C."/>
            <person name="Bhattacharyya M."/>
            <person name="Eckstein S."/>
            <person name="Jensen S."/>
            <person name="Barco R."/>
            <person name="Macalady J."/>
            <person name="Amend J."/>
        </authorList>
    </citation>
    <scope>NUCLEOTIDE SEQUENCE</scope>
    <source>
        <strain evidence="3">RS19-109</strain>
    </source>
</reference>
<gene>
    <name evidence="3" type="ORF">OLX77_00810</name>
</gene>
<dbReference type="Pfam" id="PF17651">
    <property type="entry name" value="Raco_middle"/>
    <property type="match status" value="1"/>
</dbReference>
<evidence type="ECO:0000313" key="3">
    <source>
        <dbReference type="EMBL" id="MDG4474698.1"/>
    </source>
</evidence>
<dbReference type="InterPro" id="IPR042259">
    <property type="entry name" value="Raco-like_middle_sf"/>
</dbReference>
<comment type="caution">
    <text evidence="3">The sequence shown here is derived from an EMBL/GenBank/DDBJ whole genome shotgun (WGS) entry which is preliminary data.</text>
</comment>
<dbReference type="PANTHER" id="PTHR42895:SF1">
    <property type="entry name" value="IRON-SULFUR CLUSTER PROTEIN"/>
    <property type="match status" value="1"/>
</dbReference>